<evidence type="ECO:0000256" key="3">
    <source>
        <dbReference type="ARBA" id="ARBA00022475"/>
    </source>
</evidence>
<comment type="catalytic activity">
    <reaction evidence="8">
        <text>an all-trans-polyprenyl diphosphate + 1,4-dihydroxy-2-naphthoate + H(+) = a 2-demethylmenaquinol + CO2 + diphosphate</text>
        <dbReference type="Rhea" id="RHEA:26478"/>
        <dbReference type="Rhea" id="RHEA-COMP:9563"/>
        <dbReference type="Rhea" id="RHEA-COMP:9564"/>
        <dbReference type="ChEBI" id="CHEBI:11173"/>
        <dbReference type="ChEBI" id="CHEBI:15378"/>
        <dbReference type="ChEBI" id="CHEBI:16526"/>
        <dbReference type="ChEBI" id="CHEBI:33019"/>
        <dbReference type="ChEBI" id="CHEBI:55437"/>
        <dbReference type="ChEBI" id="CHEBI:58914"/>
        <dbReference type="EC" id="2.5.1.74"/>
    </reaction>
</comment>
<evidence type="ECO:0000313" key="10">
    <source>
        <dbReference type="EMBL" id="QQB46504.1"/>
    </source>
</evidence>
<feature type="transmembrane region" description="Helical" evidence="8">
    <location>
        <begin position="239"/>
        <end position="257"/>
    </location>
</feature>
<dbReference type="EMBL" id="CP066007">
    <property type="protein sequence ID" value="QQB46504.1"/>
    <property type="molecule type" value="Genomic_DNA"/>
</dbReference>
<gene>
    <name evidence="8" type="primary">menA</name>
    <name evidence="10" type="ORF">I6I10_00650</name>
</gene>
<organism evidence="10 11">
    <name type="scientific">Corynebacterium glucuronolyticum</name>
    <dbReference type="NCBI Taxonomy" id="39791"/>
    <lineage>
        <taxon>Bacteria</taxon>
        <taxon>Bacillati</taxon>
        <taxon>Actinomycetota</taxon>
        <taxon>Actinomycetes</taxon>
        <taxon>Mycobacteriales</taxon>
        <taxon>Corynebacteriaceae</taxon>
        <taxon>Corynebacterium</taxon>
    </lineage>
</organism>
<proteinExistence type="inferred from homology"/>
<evidence type="ECO:0000256" key="2">
    <source>
        <dbReference type="ARBA" id="ARBA00022428"/>
    </source>
</evidence>
<accession>A0A7T4EFM5</accession>
<dbReference type="PANTHER" id="PTHR13929:SF0">
    <property type="entry name" value="UBIA PRENYLTRANSFERASE DOMAIN-CONTAINING PROTEIN 1"/>
    <property type="match status" value="1"/>
</dbReference>
<dbReference type="InterPro" id="IPR000537">
    <property type="entry name" value="UbiA_prenyltransferase"/>
</dbReference>
<dbReference type="GO" id="GO:0046428">
    <property type="term" value="F:1,4-dihydroxy-2-naphthoate polyprenyltransferase activity"/>
    <property type="evidence" value="ECO:0007669"/>
    <property type="project" value="UniProtKB-UniRule"/>
</dbReference>
<feature type="transmembrane region" description="Helical" evidence="8">
    <location>
        <begin position="170"/>
        <end position="189"/>
    </location>
</feature>
<dbReference type="Pfam" id="PF01040">
    <property type="entry name" value="UbiA"/>
    <property type="match status" value="1"/>
</dbReference>
<dbReference type="Proteomes" id="UP000596145">
    <property type="component" value="Chromosome"/>
</dbReference>
<reference evidence="10 11" key="1">
    <citation type="submission" date="2020-12" db="EMBL/GenBank/DDBJ databases">
        <title>FDA dAtabase for Regulatory Grade micrObial Sequences (FDA-ARGOS): Supporting development and validation of Infectious Disease Dx tests.</title>
        <authorList>
            <person name="Sproer C."/>
            <person name="Gronow S."/>
            <person name="Severitt S."/>
            <person name="Schroder I."/>
            <person name="Tallon L."/>
            <person name="Sadzewicz L."/>
            <person name="Zhao X."/>
            <person name="Boylan J."/>
            <person name="Ott S."/>
            <person name="Bowen H."/>
            <person name="Vavikolanu K."/>
            <person name="Mehta A."/>
            <person name="Aluvathingal J."/>
            <person name="Nadendla S."/>
            <person name="Lowell S."/>
            <person name="Myers T."/>
            <person name="Yan Y."/>
            <person name="Sichtig H."/>
        </authorList>
    </citation>
    <scope>NUCLEOTIDE SEQUENCE [LARGE SCALE GENOMIC DNA]</scope>
    <source>
        <strain evidence="10 11">FDAARGOS_1053</strain>
    </source>
</reference>
<comment type="subcellular location">
    <subcellularLocation>
        <location evidence="8">Cell membrane</location>
        <topology evidence="8">Multi-pass membrane protein</topology>
    </subcellularLocation>
    <subcellularLocation>
        <location evidence="1">Membrane</location>
        <topology evidence="1">Multi-pass membrane protein</topology>
    </subcellularLocation>
</comment>
<keyword evidence="6 8" id="KW-1133">Transmembrane helix</keyword>
<dbReference type="GO" id="GO:0042371">
    <property type="term" value="P:vitamin K biosynthetic process"/>
    <property type="evidence" value="ECO:0007669"/>
    <property type="project" value="TreeGrafter"/>
</dbReference>
<dbReference type="GO" id="GO:0005886">
    <property type="term" value="C:plasma membrane"/>
    <property type="evidence" value="ECO:0007669"/>
    <property type="project" value="UniProtKB-SubCell"/>
</dbReference>
<dbReference type="PIRSF" id="PIRSF005355">
    <property type="entry name" value="UBIAD1"/>
    <property type="match status" value="1"/>
</dbReference>
<dbReference type="UniPathway" id="UPA00079">
    <property type="reaction ID" value="UER00168"/>
</dbReference>
<evidence type="ECO:0000256" key="4">
    <source>
        <dbReference type="ARBA" id="ARBA00022679"/>
    </source>
</evidence>
<keyword evidence="2 8" id="KW-0474">Menaquinone biosynthesis</keyword>
<feature type="transmembrane region" description="Helical" evidence="8">
    <location>
        <begin position="138"/>
        <end position="158"/>
    </location>
</feature>
<protein>
    <recommendedName>
        <fullName evidence="8 9">1,4-dihydroxy-2-naphthoate octaprenyltransferase</fullName>
        <shortName evidence="8">DHNA-octaprenyltransferase</shortName>
        <ecNumber evidence="8 9">2.5.1.74</ecNumber>
    </recommendedName>
</protein>
<keyword evidence="3 8" id="KW-1003">Cell membrane</keyword>
<feature type="transmembrane region" description="Helical" evidence="8">
    <location>
        <begin position="88"/>
        <end position="108"/>
    </location>
</feature>
<dbReference type="InterPro" id="IPR044878">
    <property type="entry name" value="UbiA_sf"/>
</dbReference>
<evidence type="ECO:0000256" key="1">
    <source>
        <dbReference type="ARBA" id="ARBA00004141"/>
    </source>
</evidence>
<dbReference type="InterPro" id="IPR026046">
    <property type="entry name" value="UBIAD1"/>
</dbReference>
<dbReference type="GO" id="GO:0009234">
    <property type="term" value="P:menaquinone biosynthetic process"/>
    <property type="evidence" value="ECO:0007669"/>
    <property type="project" value="UniProtKB-UniRule"/>
</dbReference>
<evidence type="ECO:0000256" key="9">
    <source>
        <dbReference type="NCBIfam" id="TIGR00751"/>
    </source>
</evidence>
<comment type="pathway">
    <text evidence="8">Quinol/quinone metabolism; menaquinone biosynthesis; menaquinol from 1,4-dihydroxy-2-naphthoate: step 1/2.</text>
</comment>
<keyword evidence="5 8" id="KW-0812">Transmembrane</keyword>
<dbReference type="PANTHER" id="PTHR13929">
    <property type="entry name" value="1,4-DIHYDROXY-2-NAPHTHOATE OCTAPRENYLTRANSFERASE"/>
    <property type="match status" value="1"/>
</dbReference>
<dbReference type="OrthoDB" id="9767568at2"/>
<keyword evidence="4 8" id="KW-0808">Transferase</keyword>
<dbReference type="NCBIfam" id="TIGR00751">
    <property type="entry name" value="menA"/>
    <property type="match status" value="1"/>
</dbReference>
<comment type="function">
    <text evidence="8">Conversion of 1,4-dihydroxy-2-naphthoate (DHNA) to demethylmenaquinone (DMK).</text>
</comment>
<feature type="transmembrane region" description="Helical" evidence="8">
    <location>
        <begin position="269"/>
        <end position="290"/>
    </location>
</feature>
<dbReference type="CDD" id="cd13962">
    <property type="entry name" value="PT_UbiA_UBIAD1"/>
    <property type="match status" value="1"/>
</dbReference>
<evidence type="ECO:0000256" key="6">
    <source>
        <dbReference type="ARBA" id="ARBA00022989"/>
    </source>
</evidence>
<name>A0A7T4EFM5_9CORY</name>
<evidence type="ECO:0000313" key="11">
    <source>
        <dbReference type="Proteomes" id="UP000596145"/>
    </source>
</evidence>
<sequence length="291" mass="30770">MHATAHDWIQAARPHTWPNAFAPVIVGSGAAAFHFGFDLGHMLLALLVAWSLILGVNFANDYSDGIRGTDEDRSGPLRITASGKVNPTVVKLAAFGCFGVAAIFGLILTVSSGHVWMILIGIICILGAWFYTGGSHPYGYIGLGEVAVFIFFGLIAVLGTEYTQADHISWVGICSAIGIGCISAGVNLANNIRDIPTDEASGKMTLAVRIGDSRSRLLFQILVAMPFIMSFFIAGQTVFALIALAALPLAVIAVMPVREGKTGRDLIPVLGLTGRCMIVWSVITALVLALT</sequence>
<evidence type="ECO:0000256" key="8">
    <source>
        <dbReference type="HAMAP-Rule" id="MF_01937"/>
    </source>
</evidence>
<feature type="transmembrane region" description="Helical" evidence="8">
    <location>
        <begin position="114"/>
        <end position="131"/>
    </location>
</feature>
<dbReference type="EC" id="2.5.1.74" evidence="8 9"/>
<dbReference type="NCBIfam" id="NF004751">
    <property type="entry name" value="PRK06080.1-3"/>
    <property type="match status" value="1"/>
</dbReference>
<dbReference type="RefSeq" id="WP_084036599.1">
    <property type="nucleotide sequence ID" value="NZ_CP066007.1"/>
</dbReference>
<feature type="transmembrane region" description="Helical" evidence="8">
    <location>
        <begin position="39"/>
        <end position="59"/>
    </location>
</feature>
<dbReference type="InterPro" id="IPR004657">
    <property type="entry name" value="MenA"/>
</dbReference>
<evidence type="ECO:0000256" key="7">
    <source>
        <dbReference type="ARBA" id="ARBA00023136"/>
    </source>
</evidence>
<dbReference type="GeneID" id="92759187"/>
<dbReference type="HAMAP" id="MF_01937">
    <property type="entry name" value="MenA_1"/>
    <property type="match status" value="1"/>
</dbReference>
<dbReference type="AlphaFoldDB" id="A0A7T4EFM5"/>
<evidence type="ECO:0000256" key="5">
    <source>
        <dbReference type="ARBA" id="ARBA00022692"/>
    </source>
</evidence>
<comment type="similarity">
    <text evidence="8">Belongs to the MenA family. Type 1 subfamily.</text>
</comment>
<dbReference type="Gene3D" id="1.10.357.140">
    <property type="entry name" value="UbiA prenyltransferase"/>
    <property type="match status" value="1"/>
</dbReference>
<keyword evidence="7 8" id="KW-0472">Membrane</keyword>
<feature type="transmembrane region" description="Helical" evidence="8">
    <location>
        <begin position="217"/>
        <end position="233"/>
    </location>
</feature>